<reference evidence="5" key="2">
    <citation type="submission" date="2025-08" db="UniProtKB">
        <authorList>
            <consortium name="Ensembl"/>
        </authorList>
    </citation>
    <scope>IDENTIFICATION</scope>
</reference>
<feature type="disulfide bond" evidence="3">
    <location>
        <begin position="333"/>
        <end position="356"/>
    </location>
</feature>
<feature type="binding site" evidence="1">
    <location>
        <begin position="228"/>
        <end position="232"/>
    </location>
    <ligand>
        <name>substrate</name>
    </ligand>
</feature>
<keyword evidence="2" id="KW-0479">Metal-binding</keyword>
<accession>H3AA66</accession>
<dbReference type="eggNOG" id="KOG2791">
    <property type="taxonomic scope" value="Eukaryota"/>
</dbReference>
<dbReference type="EMBL" id="AFYH01221475">
    <property type="status" value="NOT_ANNOTATED_CDS"/>
    <property type="molecule type" value="Genomic_DNA"/>
</dbReference>
<dbReference type="InterPro" id="IPR029044">
    <property type="entry name" value="Nucleotide-diphossugar_trans"/>
</dbReference>
<dbReference type="OrthoDB" id="6019616at2759"/>
<dbReference type="PANTHER" id="PTHR12871:SF3">
    <property type="entry name" value="ALPHA-1,6-MANNOSYL-GLYCOPROTEIN 2-BETA-N-ACETYLGLUCOSAMINYLTRANSFERASE"/>
    <property type="match status" value="1"/>
</dbReference>
<feature type="disulfide bond" evidence="3">
    <location>
        <begin position="195"/>
        <end position="209"/>
    </location>
</feature>
<feature type="binding site" evidence="1">
    <location>
        <begin position="122"/>
        <end position="126"/>
    </location>
    <ligand>
        <name>substrate</name>
    </ligand>
</feature>
<feature type="region of interest" description="Disordered" evidence="4">
    <location>
        <begin position="38"/>
        <end position="81"/>
    </location>
</feature>
<feature type="disulfide bond" evidence="3">
    <location>
        <begin position="377"/>
        <end position="385"/>
    </location>
</feature>
<feature type="compositionally biased region" description="Low complexity" evidence="4">
    <location>
        <begin position="65"/>
        <end position="75"/>
    </location>
</feature>
<evidence type="ECO:0000313" key="6">
    <source>
        <dbReference type="Proteomes" id="UP000008672"/>
    </source>
</evidence>
<feature type="disulfide bond" evidence="3">
    <location>
        <begin position="282"/>
        <end position="285"/>
    </location>
</feature>
<dbReference type="GeneTree" id="ENSGT00390000007341"/>
<keyword evidence="3" id="KW-1015">Disulfide bond</keyword>
<reference evidence="5" key="3">
    <citation type="submission" date="2025-09" db="UniProtKB">
        <authorList>
            <consortium name="Ensembl"/>
        </authorList>
    </citation>
    <scope>IDENTIFICATION</scope>
</reference>
<dbReference type="InParanoid" id="H3AA66"/>
<dbReference type="SUPFAM" id="SSF53448">
    <property type="entry name" value="Nucleotide-diphospho-sugar transferases"/>
    <property type="match status" value="1"/>
</dbReference>
<comment type="cofactor">
    <cofactor evidence="2">
        <name>Mn(2+)</name>
        <dbReference type="ChEBI" id="CHEBI:29035"/>
    </cofactor>
</comment>
<protein>
    <submittedName>
        <fullName evidence="5">Si:ch73-91k6.2</fullName>
    </submittedName>
</protein>
<feature type="binding site" evidence="2">
    <location>
        <position position="260"/>
    </location>
    <ligand>
        <name>Mn(2+)</name>
        <dbReference type="ChEBI" id="CHEBI:29035"/>
    </ligand>
</feature>
<dbReference type="RefSeq" id="XP_064412694.1">
    <property type="nucleotide sequence ID" value="XM_064556624.1"/>
</dbReference>
<dbReference type="GO" id="GO:0009312">
    <property type="term" value="P:oligosaccharide biosynthetic process"/>
    <property type="evidence" value="ECO:0007669"/>
    <property type="project" value="InterPro"/>
</dbReference>
<proteinExistence type="predicted"/>
<dbReference type="GO" id="GO:0006487">
    <property type="term" value="P:protein N-linked glycosylation"/>
    <property type="evidence" value="ECO:0007669"/>
    <property type="project" value="TreeGrafter"/>
</dbReference>
<dbReference type="Pfam" id="PF05060">
    <property type="entry name" value="MGAT2"/>
    <property type="match status" value="1"/>
</dbReference>
<keyword evidence="6" id="KW-1185">Reference proteome</keyword>
<dbReference type="HOGENOM" id="CLU_032753_2_1_1"/>
<sequence length="445" mass="50302">MRFRVHKKKVFAATVTGFVASFLLYNVLRVRSEDGAALTPGLQGRDSAGESQIPGGRTQNAAPFSGSNSSKSSQQSRKRPTIQLPSGDLAELKRAVYENNFRQPVLNVERFPEEPDWILVIQAHNRVPYLLLLLESLRQVAGIDTALLVFSLDYVSDELLGVVQGVDFCRVLVIVFPYSTQMYPEDFPGQDPRDCPRDISRADALQSGCHNALHPDMYGHYREAAFTQPKHHWWWKLHFVWERLQPLRGYSGYVLFLEEDNYVLPDLYHVLKLMARLQKEECPNCEILALGNHDGSLQYQERGGVVDLLGWTSTKHNIGMAMSRALYYKLMSCAAEFCSYDDYNWDWTLQHLSARCLSRPLRVMVARGSRVLHSGDCGMHRPGGCKPEETSQKMQAVLESSKAHLFPETLAIGTKEDAISSPPRIKNGGWGDVRDHALCRSYAKL</sequence>
<feature type="disulfide bond" evidence="3">
    <location>
        <begin position="338"/>
        <end position="439"/>
    </location>
</feature>
<dbReference type="Proteomes" id="UP000008672">
    <property type="component" value="Unassembled WGS sequence"/>
</dbReference>
<evidence type="ECO:0000256" key="2">
    <source>
        <dbReference type="PIRSR" id="PIRSR607754-2"/>
    </source>
</evidence>
<dbReference type="GO" id="GO:0046872">
    <property type="term" value="F:metal ion binding"/>
    <property type="evidence" value="ECO:0007669"/>
    <property type="project" value="UniProtKB-KW"/>
</dbReference>
<organism evidence="5 6">
    <name type="scientific">Latimeria chalumnae</name>
    <name type="common">Coelacanth</name>
    <dbReference type="NCBI Taxonomy" id="7897"/>
    <lineage>
        <taxon>Eukaryota</taxon>
        <taxon>Metazoa</taxon>
        <taxon>Chordata</taxon>
        <taxon>Craniata</taxon>
        <taxon>Vertebrata</taxon>
        <taxon>Euteleostomi</taxon>
        <taxon>Coelacanthiformes</taxon>
        <taxon>Coelacanthidae</taxon>
        <taxon>Latimeria</taxon>
    </lineage>
</organism>
<dbReference type="KEGG" id="lcm:102345092"/>
<evidence type="ECO:0000256" key="4">
    <source>
        <dbReference type="SAM" id="MobiDB-lite"/>
    </source>
</evidence>
<keyword evidence="2" id="KW-0464">Manganese</keyword>
<evidence type="ECO:0000256" key="3">
    <source>
        <dbReference type="PIRSR" id="PIRSR607754-3"/>
    </source>
</evidence>
<reference evidence="6" key="1">
    <citation type="submission" date="2011-08" db="EMBL/GenBank/DDBJ databases">
        <title>The draft genome of Latimeria chalumnae.</title>
        <authorList>
            <person name="Di Palma F."/>
            <person name="Alfoldi J."/>
            <person name="Johnson J."/>
            <person name="Berlin A."/>
            <person name="Gnerre S."/>
            <person name="Jaffe D."/>
            <person name="MacCallum I."/>
            <person name="Young S."/>
            <person name="Walker B.J."/>
            <person name="Lander E."/>
            <person name="Lindblad-Toh K."/>
        </authorList>
    </citation>
    <scope>NUCLEOTIDE SEQUENCE [LARGE SCALE GENOMIC DNA]</scope>
    <source>
        <strain evidence="6">Wild caught</strain>
    </source>
</reference>
<feature type="binding site" evidence="1">
    <location>
        <position position="153"/>
    </location>
    <ligand>
        <name>substrate</name>
    </ligand>
</feature>
<dbReference type="PANTHER" id="PTHR12871">
    <property type="entry name" value="BETA-1,2-N-ACETYLGLUCOSAMINYLTRANSFERASE II"/>
    <property type="match status" value="1"/>
</dbReference>
<dbReference type="UniPathway" id="UPA00378"/>
<dbReference type="GO" id="GO:0000139">
    <property type="term" value="C:Golgi membrane"/>
    <property type="evidence" value="ECO:0007669"/>
    <property type="project" value="TreeGrafter"/>
</dbReference>
<dbReference type="InterPro" id="IPR007754">
    <property type="entry name" value="GlcNAc_II"/>
</dbReference>
<dbReference type="GeneID" id="102345092"/>
<dbReference type="STRING" id="7897.ENSLACP00000006537"/>
<dbReference type="GO" id="GO:0005795">
    <property type="term" value="C:Golgi stack"/>
    <property type="evidence" value="ECO:0007669"/>
    <property type="project" value="InterPro"/>
</dbReference>
<evidence type="ECO:0000313" key="5">
    <source>
        <dbReference type="Ensembl" id="ENSLACP00000006537.1"/>
    </source>
</evidence>
<dbReference type="Gene3D" id="3.90.550.10">
    <property type="entry name" value="Spore Coat Polysaccharide Biosynthesis Protein SpsA, Chain A"/>
    <property type="match status" value="1"/>
</dbReference>
<dbReference type="GO" id="GO:0008455">
    <property type="term" value="F:alpha-1,6-mannosylglycoprotein 2-beta-N-acetylglucosaminyltransferase activity"/>
    <property type="evidence" value="ECO:0007669"/>
    <property type="project" value="InterPro"/>
</dbReference>
<name>H3AA66_LATCH</name>
<dbReference type="Ensembl" id="ENSLACT00000006590.1">
    <property type="protein sequence ID" value="ENSLACP00000006537.1"/>
    <property type="gene ID" value="ENSLACG00000005794.1"/>
</dbReference>
<evidence type="ECO:0000256" key="1">
    <source>
        <dbReference type="PIRSR" id="PIRSR607754-1"/>
    </source>
</evidence>
<dbReference type="AlphaFoldDB" id="H3AA66"/>
<feature type="binding site" evidence="2">
    <location>
        <position position="373"/>
    </location>
    <ligand>
        <name>Mn(2+)</name>
        <dbReference type="ChEBI" id="CHEBI:29035"/>
    </ligand>
</feature>
<gene>
    <name evidence="5" type="primary">LOC102345092</name>
</gene>
<dbReference type="OMA" id="FHFYKSM"/>